<gene>
    <name evidence="1" type="ORF">SCARUB_05115</name>
</gene>
<dbReference type="AlphaFoldDB" id="A0A1E3X2C7"/>
<reference evidence="1 2" key="1">
    <citation type="submission" date="2016-07" db="EMBL/GenBank/DDBJ databases">
        <title>Draft genome of Scalindua rubra, obtained from a brine-seawater interface in the Red Sea, sheds light on salt adaptation in anammox bacteria.</title>
        <authorList>
            <person name="Speth D.R."/>
            <person name="Lagkouvardos I."/>
            <person name="Wang Y."/>
            <person name="Qian P.-Y."/>
            <person name="Dutilh B.E."/>
            <person name="Jetten M.S."/>
        </authorList>
    </citation>
    <scope>NUCLEOTIDE SEQUENCE [LARGE SCALE GENOMIC DNA]</scope>
    <source>
        <strain evidence="1">BSI-1</strain>
    </source>
</reference>
<sequence length="37" mass="4451">MASADYDIPMIYKIYRRFLRAFFRILFRLLGPVKIVG</sequence>
<proteinExistence type="predicted"/>
<dbReference type="Proteomes" id="UP000094056">
    <property type="component" value="Unassembled WGS sequence"/>
</dbReference>
<name>A0A1E3X2C7_9BACT</name>
<evidence type="ECO:0000313" key="1">
    <source>
        <dbReference type="EMBL" id="ODS29780.1"/>
    </source>
</evidence>
<accession>A0A1E3X2C7</accession>
<dbReference type="EMBL" id="MAYW01000375">
    <property type="protein sequence ID" value="ODS29780.1"/>
    <property type="molecule type" value="Genomic_DNA"/>
</dbReference>
<evidence type="ECO:0000313" key="2">
    <source>
        <dbReference type="Proteomes" id="UP000094056"/>
    </source>
</evidence>
<organism evidence="1 2">
    <name type="scientific">Candidatus Scalindua rubra</name>
    <dbReference type="NCBI Taxonomy" id="1872076"/>
    <lineage>
        <taxon>Bacteria</taxon>
        <taxon>Pseudomonadati</taxon>
        <taxon>Planctomycetota</taxon>
        <taxon>Candidatus Brocadiia</taxon>
        <taxon>Candidatus Brocadiales</taxon>
        <taxon>Candidatus Scalinduaceae</taxon>
        <taxon>Candidatus Scalindua</taxon>
    </lineage>
</organism>
<protein>
    <submittedName>
        <fullName evidence="1">Uncharacterized protein</fullName>
    </submittedName>
</protein>
<feature type="non-terminal residue" evidence="1">
    <location>
        <position position="37"/>
    </location>
</feature>
<comment type="caution">
    <text evidence="1">The sequence shown here is derived from an EMBL/GenBank/DDBJ whole genome shotgun (WGS) entry which is preliminary data.</text>
</comment>